<sequence length="133" mass="14348">MVLVQVDLCSVPTAHCLAIASASPSSEACGRGGEVSRGEGQRVDGEAGRYHRTSVKENRYGVEGRLLARHSERWAAANSARVAGVLLWAVLGLHRRVVVEFFWARPRLQPPPALGPESASGSYSTFCIITFVD</sequence>
<proteinExistence type="evidence at transcript level"/>
<organism evidence="1">
    <name type="scientific">Zea mays</name>
    <name type="common">Maize</name>
    <dbReference type="NCBI Taxonomy" id="4577"/>
    <lineage>
        <taxon>Eukaryota</taxon>
        <taxon>Viridiplantae</taxon>
        <taxon>Streptophyta</taxon>
        <taxon>Embryophyta</taxon>
        <taxon>Tracheophyta</taxon>
        <taxon>Spermatophyta</taxon>
        <taxon>Magnoliopsida</taxon>
        <taxon>Liliopsida</taxon>
        <taxon>Poales</taxon>
        <taxon>Poaceae</taxon>
        <taxon>PACMAD clade</taxon>
        <taxon>Panicoideae</taxon>
        <taxon>Andropogonodae</taxon>
        <taxon>Andropogoneae</taxon>
        <taxon>Tripsacinae</taxon>
        <taxon>Zea</taxon>
    </lineage>
</organism>
<reference evidence="2" key="2">
    <citation type="submission" date="2015-12" db="EMBL/GenBank/DDBJ databases">
        <title>Update maize B73 reference genome by single molecule sequencing technologies.</title>
        <authorList>
            <consortium name="Maize Genome Sequencing Project"/>
            <person name="Ware D."/>
        </authorList>
    </citation>
    <scope>NUCLEOTIDE SEQUENCE [LARGE SCALE GENOMIC DNA]</scope>
    <source>
        <tissue evidence="2">Seedling</tissue>
    </source>
</reference>
<dbReference type="AlphaFoldDB" id="B4FB25"/>
<dbReference type="EMBL" id="CM007647">
    <property type="protein sequence ID" value="ONL93471.1"/>
    <property type="molecule type" value="Genomic_DNA"/>
</dbReference>
<accession>B4FB25</accession>
<protein>
    <submittedName>
        <fullName evidence="1">Uncharacterized protein</fullName>
    </submittedName>
</protein>
<dbReference type="EMBL" id="CM007647">
    <property type="protein sequence ID" value="ONL93466.1"/>
    <property type="molecule type" value="Genomic_DNA"/>
</dbReference>
<dbReference type="EMBL" id="BT034313">
    <property type="protein sequence ID" value="ACF79318.1"/>
    <property type="molecule type" value="mRNA"/>
</dbReference>
<dbReference type="HOGENOM" id="CLU_1909708_0_0_1"/>
<evidence type="ECO:0000313" key="2">
    <source>
        <dbReference type="EMBL" id="ONL93466.1"/>
    </source>
</evidence>
<name>B4FB25_MAIZE</name>
<evidence type="ECO:0000313" key="1">
    <source>
        <dbReference type="EMBL" id="ACF79318.1"/>
    </source>
</evidence>
<reference evidence="1" key="1">
    <citation type="journal article" date="2009" name="PLoS Genet.">
        <title>Sequencing, mapping, and analysis of 27,455 maize full-length cDNAs.</title>
        <authorList>
            <person name="Soderlund C."/>
            <person name="Descour A."/>
            <person name="Kudrna D."/>
            <person name="Bomhoff M."/>
            <person name="Boyd L."/>
            <person name="Currie J."/>
            <person name="Angelova A."/>
            <person name="Collura K."/>
            <person name="Wissotski M."/>
            <person name="Ashley E."/>
            <person name="Morrow D."/>
            <person name="Fernandes J."/>
            <person name="Walbot V."/>
            <person name="Yu Y."/>
        </authorList>
    </citation>
    <scope>NUCLEOTIDE SEQUENCE</scope>
    <source>
        <strain evidence="1">B73</strain>
    </source>
</reference>
<dbReference type="EMBL" id="CM007647">
    <property type="protein sequence ID" value="ONL93470.1"/>
    <property type="molecule type" value="Genomic_DNA"/>
</dbReference>
<gene>
    <name evidence="2" type="ORF">ZEAMMB73_Zm00001d027576</name>
</gene>